<evidence type="ECO:0000313" key="3">
    <source>
        <dbReference type="Proteomes" id="UP000028582"/>
    </source>
</evidence>
<organism evidence="2 3">
    <name type="scientific">Phytophthora nicotianae P1976</name>
    <dbReference type="NCBI Taxonomy" id="1317066"/>
    <lineage>
        <taxon>Eukaryota</taxon>
        <taxon>Sar</taxon>
        <taxon>Stramenopiles</taxon>
        <taxon>Oomycota</taxon>
        <taxon>Peronosporomycetes</taxon>
        <taxon>Peronosporales</taxon>
        <taxon>Peronosporaceae</taxon>
        <taxon>Phytophthora</taxon>
    </lineage>
</organism>
<feature type="domain" description="MULE transposase" evidence="1">
    <location>
        <begin position="43"/>
        <end position="144"/>
    </location>
</feature>
<evidence type="ECO:0000313" key="2">
    <source>
        <dbReference type="EMBL" id="ETO81096.1"/>
    </source>
</evidence>
<proteinExistence type="predicted"/>
<dbReference type="Pfam" id="PF10551">
    <property type="entry name" value="MULE"/>
    <property type="match status" value="1"/>
</dbReference>
<comment type="caution">
    <text evidence="2">The sequence shown here is derived from an EMBL/GenBank/DDBJ whole genome shotgun (WGS) entry which is preliminary data.</text>
</comment>
<dbReference type="OrthoDB" id="119028at2759"/>
<reference evidence="2 3" key="1">
    <citation type="submission" date="2013-11" db="EMBL/GenBank/DDBJ databases">
        <title>The Genome Sequence of Phytophthora parasitica P1976.</title>
        <authorList>
            <consortium name="The Broad Institute Genomics Platform"/>
            <person name="Russ C."/>
            <person name="Tyler B."/>
            <person name="Panabieres F."/>
            <person name="Shan W."/>
            <person name="Tripathy S."/>
            <person name="Grunwald N."/>
            <person name="Machado M."/>
            <person name="Johnson C.S."/>
            <person name="Walker B."/>
            <person name="Young S."/>
            <person name="Zeng Q."/>
            <person name="Gargeya S."/>
            <person name="Fitzgerald M."/>
            <person name="Haas B."/>
            <person name="Abouelleil A."/>
            <person name="Allen A.W."/>
            <person name="Alvarado L."/>
            <person name="Arachchi H.M."/>
            <person name="Berlin A.M."/>
            <person name="Chapman S.B."/>
            <person name="Gainer-Dewar J."/>
            <person name="Goldberg J."/>
            <person name="Griggs A."/>
            <person name="Gujja S."/>
            <person name="Hansen M."/>
            <person name="Howarth C."/>
            <person name="Imamovic A."/>
            <person name="Ireland A."/>
            <person name="Larimer J."/>
            <person name="McCowan C."/>
            <person name="Murphy C."/>
            <person name="Pearson M."/>
            <person name="Poon T.W."/>
            <person name="Priest M."/>
            <person name="Roberts A."/>
            <person name="Saif S."/>
            <person name="Shea T."/>
            <person name="Sisk P."/>
            <person name="Sykes S."/>
            <person name="Wortman J."/>
            <person name="Nusbaum C."/>
            <person name="Birren B."/>
        </authorList>
    </citation>
    <scope>NUCLEOTIDE SEQUENCE [LARGE SCALE GENOMIC DNA]</scope>
    <source>
        <strain evidence="2 3">P1976</strain>
    </source>
</reference>
<protein>
    <recommendedName>
        <fullName evidence="1">MULE transposase domain-containing protein</fullName>
    </recommendedName>
</protein>
<accession>A0A081AQD5</accession>
<dbReference type="AlphaFoldDB" id="A0A081AQD5"/>
<sequence length="187" mass="21378">MTQSFMFGWQLDNNTKPIVSNGSGEKSFIVDLSMKALILSYIFYMDATYKMSQCEYPELVVGISDRSRKFHLVALFIISREAQLCFQAALLAPRRLCCWIIQKELVVCYAMVGGDRAQLNALTAAFGHNPVYQFLMCFFHVLKKVREATEPLSSGARSTILRDVYNMHVARKESVYLPLQNASLKRW</sequence>
<dbReference type="EMBL" id="ANJA01000910">
    <property type="protein sequence ID" value="ETO81096.1"/>
    <property type="molecule type" value="Genomic_DNA"/>
</dbReference>
<evidence type="ECO:0000259" key="1">
    <source>
        <dbReference type="Pfam" id="PF10551"/>
    </source>
</evidence>
<dbReference type="Proteomes" id="UP000028582">
    <property type="component" value="Unassembled WGS sequence"/>
</dbReference>
<gene>
    <name evidence="2" type="ORF">F444_04523</name>
</gene>
<name>A0A081AQD5_PHYNI</name>
<dbReference type="InterPro" id="IPR018289">
    <property type="entry name" value="MULE_transposase_dom"/>
</dbReference>